<dbReference type="Proteomes" id="UP001295469">
    <property type="component" value="Chromosome A08"/>
</dbReference>
<protein>
    <submittedName>
        <fullName evidence="1">(rape) hypothetical protein</fullName>
    </submittedName>
</protein>
<accession>A0A816ZSF4</accession>
<organism evidence="1">
    <name type="scientific">Brassica napus</name>
    <name type="common">Rape</name>
    <dbReference type="NCBI Taxonomy" id="3708"/>
    <lineage>
        <taxon>Eukaryota</taxon>
        <taxon>Viridiplantae</taxon>
        <taxon>Streptophyta</taxon>
        <taxon>Embryophyta</taxon>
        <taxon>Tracheophyta</taxon>
        <taxon>Spermatophyta</taxon>
        <taxon>Magnoliopsida</taxon>
        <taxon>eudicotyledons</taxon>
        <taxon>Gunneridae</taxon>
        <taxon>Pentapetalae</taxon>
        <taxon>rosids</taxon>
        <taxon>malvids</taxon>
        <taxon>Brassicales</taxon>
        <taxon>Brassicaceae</taxon>
        <taxon>Brassiceae</taxon>
        <taxon>Brassica</taxon>
    </lineage>
</organism>
<dbReference type="EMBL" id="HG994362">
    <property type="protein sequence ID" value="CAF2230663.1"/>
    <property type="molecule type" value="Genomic_DNA"/>
</dbReference>
<proteinExistence type="predicted"/>
<reference evidence="1" key="1">
    <citation type="submission" date="2021-01" db="EMBL/GenBank/DDBJ databases">
        <authorList>
            <consortium name="Genoscope - CEA"/>
            <person name="William W."/>
        </authorList>
    </citation>
    <scope>NUCLEOTIDE SEQUENCE</scope>
</reference>
<evidence type="ECO:0000313" key="1">
    <source>
        <dbReference type="EMBL" id="CAF2230663.1"/>
    </source>
</evidence>
<name>A0A816ZSF4_BRANA</name>
<sequence>MTAATTFRGRLISGKTTNLVMVVTTVDSKIFQVNRKLGKHTSQSLGLHYFDTKVLAIQEFTNKSVKSLTLPIVLSKSTDQLRSSVSYNKMSCLTFLAPVAIGNWKNQG</sequence>
<gene>
    <name evidence="1" type="ORF">DARMORV10_A08P11450.1</name>
</gene>
<dbReference type="AlphaFoldDB" id="A0A816ZSF4"/>